<evidence type="ECO:0000313" key="5">
    <source>
        <dbReference type="Proteomes" id="UP000013111"/>
    </source>
</evidence>
<evidence type="ECO:0000256" key="1">
    <source>
        <dbReference type="ARBA" id="ARBA00022670"/>
    </source>
</evidence>
<dbReference type="InterPro" id="IPR014721">
    <property type="entry name" value="Ribsml_uS5_D2-typ_fold_subgr"/>
</dbReference>
<proteinExistence type="inferred from homology"/>
<organism evidence="4 5">
    <name type="scientific">Erwinia amylovora NBRC 12687 = CFBP 1232</name>
    <dbReference type="NCBI Taxonomy" id="1219359"/>
    <lineage>
        <taxon>Bacteria</taxon>
        <taxon>Pseudomonadati</taxon>
        <taxon>Pseudomonadota</taxon>
        <taxon>Gammaproteobacteria</taxon>
        <taxon>Enterobacterales</taxon>
        <taxon>Erwiniaceae</taxon>
        <taxon>Erwinia</taxon>
    </lineage>
</organism>
<dbReference type="InterPro" id="IPR027417">
    <property type="entry name" value="P-loop_NTPase"/>
</dbReference>
<keyword evidence="2 4" id="KW-0378">Hydrolase</keyword>
<dbReference type="AlphaFoldDB" id="A0A831A0Q0"/>
<dbReference type="GeneID" id="97605678"/>
<sequence length="611" mass="68748">MSSVLNGTESSIMPLLFFSEKTITLTNYRLEWRALQPNTERFQHLSLQNQATDAACFDAVQPRLCNGLNLLLQTRAKVPLMLVKSPESAVYLTLLQNMLSSMAESNEDASPTIWGGRYEVSSRQVSFHKAQAVSDNFASEGGICQADWIEPEQLFGCVRVHQSTISLTPGVIHRVNGGVLILSLRTLLAQPLMWLRLKRILVNQRYDWLSQDETRPLPLDIPSMPVQFRLVLIGERDALADFQDMEPELASMSLYSEFEDNIQLADDEDFNHWLMWVQSVAESLDCPAPAADLWPVLIREAARYTGDQDTLPLDPEWLGRQLQEAALYSNGVTLNAENLQDALNTREWREGFLAERMRDEILQEQILIETEGEMIGQINALSVMEFPGHPRAFGEPSRISCVVHVGDGEFTDVERKAELGGNIHAKGMMIMQSWLIAELELEQQLPFSASLVFEQSYSEVDGDSASLAELCALISALALQPINQQIAVTGSVDQFGRVQPVGGVNEKIEGFFHICNQRTLSGNQGVIIPAANIRHLSLQQEVVDAVREGKFHLWAVSSVDEALPLLTGKEWDKEQGPCLLQSIQERIAQITLQDARHRPWPQRWFNWFNRS</sequence>
<dbReference type="PRINTS" id="PR00830">
    <property type="entry name" value="ENDOLAPTASE"/>
</dbReference>
<dbReference type="PANTHER" id="PTHR10046">
    <property type="entry name" value="ATP DEPENDENT LON PROTEASE FAMILY MEMBER"/>
    <property type="match status" value="1"/>
</dbReference>
<protein>
    <recommendedName>
        <fullName evidence="2">endopeptidase La</fullName>
        <ecNumber evidence="2">3.4.21.53</ecNumber>
    </recommendedName>
</protein>
<dbReference type="SUPFAM" id="SSF54211">
    <property type="entry name" value="Ribosomal protein S5 domain 2-like"/>
    <property type="match status" value="1"/>
</dbReference>
<dbReference type="EMBL" id="CAPB01000010">
    <property type="protein sequence ID" value="CCO93365.1"/>
    <property type="molecule type" value="Genomic_DNA"/>
</dbReference>
<reference evidence="4 5" key="1">
    <citation type="submission" date="2012-11" db="EMBL/GenBank/DDBJ databases">
        <authorList>
            <person name="Linke B."/>
        </authorList>
    </citation>
    <scope>NUCLEOTIDE SEQUENCE [LARGE SCALE GENOMIC DNA]</scope>
    <source>
        <strain evidence="5">CFBP 1232</strain>
    </source>
</reference>
<feature type="active site" evidence="2">
    <location>
        <position position="507"/>
    </location>
</feature>
<comment type="catalytic activity">
    <reaction evidence="2">
        <text>Hydrolysis of proteins in presence of ATP.</text>
        <dbReference type="EC" id="3.4.21.53"/>
    </reaction>
</comment>
<dbReference type="InterPro" id="IPR027065">
    <property type="entry name" value="Lon_Prtase"/>
</dbReference>
<comment type="similarity">
    <text evidence="2">Belongs to the peptidase S16 family.</text>
</comment>
<dbReference type="EC" id="3.4.21.53" evidence="2"/>
<feature type="active site" evidence="2">
    <location>
        <position position="464"/>
    </location>
</feature>
<evidence type="ECO:0000313" key="4">
    <source>
        <dbReference type="EMBL" id="CCO93365.1"/>
    </source>
</evidence>
<dbReference type="PROSITE" id="PS51786">
    <property type="entry name" value="LON_PROTEOLYTIC"/>
    <property type="match status" value="1"/>
</dbReference>
<comment type="caution">
    <text evidence="4">The sequence shown here is derived from an EMBL/GenBank/DDBJ whole genome shotgun (WGS) entry which is preliminary data.</text>
</comment>
<dbReference type="GO" id="GO:0030163">
    <property type="term" value="P:protein catabolic process"/>
    <property type="evidence" value="ECO:0007669"/>
    <property type="project" value="InterPro"/>
</dbReference>
<dbReference type="Gene3D" id="3.30.230.10">
    <property type="match status" value="1"/>
</dbReference>
<keyword evidence="1 2" id="KW-0645">Protease</keyword>
<dbReference type="InterPro" id="IPR020568">
    <property type="entry name" value="Ribosomal_Su5_D2-typ_SF"/>
</dbReference>
<dbReference type="GO" id="GO:0004252">
    <property type="term" value="F:serine-type endopeptidase activity"/>
    <property type="evidence" value="ECO:0007669"/>
    <property type="project" value="UniProtKB-UniRule"/>
</dbReference>
<evidence type="ECO:0000256" key="2">
    <source>
        <dbReference type="PROSITE-ProRule" id="PRU01122"/>
    </source>
</evidence>
<accession>A0A831A0Q0</accession>
<evidence type="ECO:0000259" key="3">
    <source>
        <dbReference type="PROSITE" id="PS51786"/>
    </source>
</evidence>
<dbReference type="InterPro" id="IPR041699">
    <property type="entry name" value="AAA_32"/>
</dbReference>
<dbReference type="Gene3D" id="3.40.50.300">
    <property type="entry name" value="P-loop containing nucleotide triphosphate hydrolases"/>
    <property type="match status" value="1"/>
</dbReference>
<gene>
    <name evidence="4" type="primary">lonH</name>
    <name evidence="4" type="ORF">BN437_1424</name>
</gene>
<name>A0A831A0Q0_ERWAM</name>
<keyword evidence="2" id="KW-0720">Serine protease</keyword>
<dbReference type="Pfam" id="PF13654">
    <property type="entry name" value="AAA_32"/>
    <property type="match status" value="1"/>
</dbReference>
<dbReference type="Proteomes" id="UP000013111">
    <property type="component" value="Unassembled WGS sequence"/>
</dbReference>
<feature type="domain" description="Lon proteolytic" evidence="3">
    <location>
        <begin position="372"/>
        <end position="569"/>
    </location>
</feature>
<dbReference type="Pfam" id="PF05362">
    <property type="entry name" value="Lon_C"/>
    <property type="match status" value="1"/>
</dbReference>
<dbReference type="GO" id="GO:0005524">
    <property type="term" value="F:ATP binding"/>
    <property type="evidence" value="ECO:0007669"/>
    <property type="project" value="InterPro"/>
</dbReference>
<reference evidence="4 5" key="2">
    <citation type="submission" date="2013-04" db="EMBL/GenBank/DDBJ databases">
        <title>Comparative genomics of 12 strains of Erwinia amylovora identifies a pan-genome with a large conserved core and provides insights into host specificity.</title>
        <authorList>
            <person name="Mann R.A."/>
            <person name="Smits T.H.M."/>
            <person name="Buehlmann A."/>
            <person name="Blom J."/>
            <person name="Goesmann A."/>
            <person name="Frey J.E."/>
            <person name="Plummer K.M."/>
            <person name="Beer S.V."/>
            <person name="Luck J."/>
            <person name="Duffy B."/>
            <person name="Rodoni B."/>
        </authorList>
    </citation>
    <scope>NUCLEOTIDE SEQUENCE [LARGE SCALE GENOMIC DNA]</scope>
    <source>
        <strain evidence="5">CFBP 1232</strain>
    </source>
</reference>
<dbReference type="GO" id="GO:0004176">
    <property type="term" value="F:ATP-dependent peptidase activity"/>
    <property type="evidence" value="ECO:0007669"/>
    <property type="project" value="UniProtKB-UniRule"/>
</dbReference>
<dbReference type="RefSeq" id="WP_004156981.1">
    <property type="nucleotide sequence ID" value="NZ_BAYW01000002.1"/>
</dbReference>
<dbReference type="InterPro" id="IPR008269">
    <property type="entry name" value="Lon_proteolytic"/>
</dbReference>
<dbReference type="GO" id="GO:0006508">
    <property type="term" value="P:proteolysis"/>
    <property type="evidence" value="ECO:0007669"/>
    <property type="project" value="UniProtKB-KW"/>
</dbReference>